<sequence>MEQVDIYEYFGFESDPLFQQIKHLDKGSFIEFQQGIIRKNEMGILELETEDIHEASKDPFRLYEKITAIMNEDSIYDDSKK</sequence>
<evidence type="ECO:0000313" key="1">
    <source>
        <dbReference type="EMBL" id="GAA0491156.1"/>
    </source>
</evidence>
<accession>A0ABP3L2Z7</accession>
<name>A0ABP3L2Z7_9BACI</name>
<comment type="caution">
    <text evidence="1">The sequence shown here is derived from an EMBL/GenBank/DDBJ whole genome shotgun (WGS) entry which is preliminary data.</text>
</comment>
<dbReference type="Proteomes" id="UP001500880">
    <property type="component" value="Unassembled WGS sequence"/>
</dbReference>
<organism evidence="1 2">
    <name type="scientific">Salinibacillus aidingensis</name>
    <dbReference type="NCBI Taxonomy" id="237684"/>
    <lineage>
        <taxon>Bacteria</taxon>
        <taxon>Bacillati</taxon>
        <taxon>Bacillota</taxon>
        <taxon>Bacilli</taxon>
        <taxon>Bacillales</taxon>
        <taxon>Bacillaceae</taxon>
        <taxon>Salinibacillus</taxon>
    </lineage>
</organism>
<keyword evidence="2" id="KW-1185">Reference proteome</keyword>
<evidence type="ECO:0000313" key="2">
    <source>
        <dbReference type="Proteomes" id="UP001500880"/>
    </source>
</evidence>
<proteinExistence type="predicted"/>
<gene>
    <name evidence="1" type="ORF">GCM10008986_16530</name>
</gene>
<dbReference type="EMBL" id="BAAADO010000003">
    <property type="protein sequence ID" value="GAA0491156.1"/>
    <property type="molecule type" value="Genomic_DNA"/>
</dbReference>
<protein>
    <submittedName>
        <fullName evidence="1">Uncharacterized protein</fullName>
    </submittedName>
</protein>
<dbReference type="RefSeq" id="WP_343839690.1">
    <property type="nucleotide sequence ID" value="NZ_BAAADO010000003.1"/>
</dbReference>
<reference evidence="2" key="1">
    <citation type="journal article" date="2019" name="Int. J. Syst. Evol. Microbiol.">
        <title>The Global Catalogue of Microorganisms (GCM) 10K type strain sequencing project: providing services to taxonomists for standard genome sequencing and annotation.</title>
        <authorList>
            <consortium name="The Broad Institute Genomics Platform"/>
            <consortium name="The Broad Institute Genome Sequencing Center for Infectious Disease"/>
            <person name="Wu L."/>
            <person name="Ma J."/>
        </authorList>
    </citation>
    <scope>NUCLEOTIDE SEQUENCE [LARGE SCALE GENOMIC DNA]</scope>
    <source>
        <strain evidence="2">JCM 12389</strain>
    </source>
</reference>